<dbReference type="InterPro" id="IPR045900">
    <property type="entry name" value="Peroxisomal_Ade_carrier"/>
</dbReference>
<evidence type="ECO:0000313" key="7">
    <source>
        <dbReference type="Proteomes" id="UP000655225"/>
    </source>
</evidence>
<dbReference type="Proteomes" id="UP000655225">
    <property type="component" value="Unassembled WGS sequence"/>
</dbReference>
<comment type="caution">
    <text evidence="6">The sequence shown here is derived from an EMBL/GenBank/DDBJ whole genome shotgun (WGS) entry which is preliminary data.</text>
</comment>
<protein>
    <submittedName>
        <fullName evidence="6">Uncharacterized protein</fullName>
    </submittedName>
</protein>
<keyword evidence="5" id="KW-0812">Transmembrane</keyword>
<keyword evidence="7" id="KW-1185">Reference proteome</keyword>
<dbReference type="GO" id="GO:0005347">
    <property type="term" value="F:ATP transmembrane transporter activity"/>
    <property type="evidence" value="ECO:0007669"/>
    <property type="project" value="InterPro"/>
</dbReference>
<organism evidence="6 7">
    <name type="scientific">Tetracentron sinense</name>
    <name type="common">Spur-leaf</name>
    <dbReference type="NCBI Taxonomy" id="13715"/>
    <lineage>
        <taxon>Eukaryota</taxon>
        <taxon>Viridiplantae</taxon>
        <taxon>Streptophyta</taxon>
        <taxon>Embryophyta</taxon>
        <taxon>Tracheophyta</taxon>
        <taxon>Spermatophyta</taxon>
        <taxon>Magnoliopsida</taxon>
        <taxon>Trochodendrales</taxon>
        <taxon>Trochodendraceae</taxon>
        <taxon>Tetracentron</taxon>
    </lineage>
</organism>
<dbReference type="PANTHER" id="PTHR46650">
    <property type="entry name" value="PEROXISOMAL ADENINE NUCLEOTIDE TRANSPORTER 1"/>
    <property type="match status" value="1"/>
</dbReference>
<comment type="similarity">
    <text evidence="1">Belongs to the mitochondrial carrier (TC 2.A.29) family.</text>
</comment>
<dbReference type="GO" id="GO:0005778">
    <property type="term" value="C:peroxisomal membrane"/>
    <property type="evidence" value="ECO:0007669"/>
    <property type="project" value="TreeGrafter"/>
</dbReference>
<sequence length="193" mass="21793">MTVDILKTTMVGKLPNDLEGMEASMKCLLALIDDVYKYVDDVVVRDLTLILLDFLHCIFLYVQHINFWYFHTIIIISTISGSFAITLLVKHNKDTTRLGKKVEHSCSDPITMTPEPLIPQGCRQVHLGKSKGFWKTISEGTWSEAFDGLGISLLLTSNPTIQVSFKCQCSCDHHSESIQGRGILLMFLSMFYN</sequence>
<dbReference type="OrthoDB" id="446044at2759"/>
<dbReference type="EMBL" id="JABCRI010000020">
    <property type="protein sequence ID" value="KAF8388028.1"/>
    <property type="molecule type" value="Genomic_DNA"/>
</dbReference>
<dbReference type="AlphaFoldDB" id="A0A834YJX7"/>
<feature type="transmembrane region" description="Helical" evidence="5">
    <location>
        <begin position="68"/>
        <end position="89"/>
    </location>
</feature>
<keyword evidence="4 5" id="KW-1133">Transmembrane helix</keyword>
<dbReference type="GO" id="GO:0007031">
    <property type="term" value="P:peroxisome organization"/>
    <property type="evidence" value="ECO:0007669"/>
    <property type="project" value="TreeGrafter"/>
</dbReference>
<keyword evidence="2" id="KW-0813">Transport</keyword>
<proteinExistence type="inferred from homology"/>
<accession>A0A834YJX7</accession>
<gene>
    <name evidence="6" type="ORF">HHK36_026694</name>
</gene>
<evidence type="ECO:0000256" key="4">
    <source>
        <dbReference type="ARBA" id="ARBA00022989"/>
    </source>
</evidence>
<evidence type="ECO:0000256" key="1">
    <source>
        <dbReference type="ARBA" id="ARBA00006375"/>
    </source>
</evidence>
<dbReference type="PANTHER" id="PTHR46650:SF1">
    <property type="entry name" value="PEROXISOMAL ADENINE NUCLEOTIDE TRANSPORTER 1"/>
    <property type="match status" value="1"/>
</dbReference>
<feature type="transmembrane region" description="Helical" evidence="5">
    <location>
        <begin position="42"/>
        <end position="62"/>
    </location>
</feature>
<evidence type="ECO:0000256" key="5">
    <source>
        <dbReference type="SAM" id="Phobius"/>
    </source>
</evidence>
<dbReference type="GO" id="GO:0006635">
    <property type="term" value="P:fatty acid beta-oxidation"/>
    <property type="evidence" value="ECO:0007669"/>
    <property type="project" value="InterPro"/>
</dbReference>
<evidence type="ECO:0000256" key="2">
    <source>
        <dbReference type="ARBA" id="ARBA00022448"/>
    </source>
</evidence>
<reference evidence="6 7" key="1">
    <citation type="submission" date="2020-04" db="EMBL/GenBank/DDBJ databases">
        <title>Plant Genome Project.</title>
        <authorList>
            <person name="Zhang R.-G."/>
        </authorList>
    </citation>
    <scope>NUCLEOTIDE SEQUENCE [LARGE SCALE GENOMIC DNA]</scope>
    <source>
        <strain evidence="6">YNK0</strain>
        <tissue evidence="6">Leaf</tissue>
    </source>
</reference>
<keyword evidence="3" id="KW-0677">Repeat</keyword>
<name>A0A834YJX7_TETSI</name>
<evidence type="ECO:0000313" key="6">
    <source>
        <dbReference type="EMBL" id="KAF8388028.1"/>
    </source>
</evidence>
<evidence type="ECO:0000256" key="3">
    <source>
        <dbReference type="ARBA" id="ARBA00022737"/>
    </source>
</evidence>
<dbReference type="GO" id="GO:0015217">
    <property type="term" value="F:ADP transmembrane transporter activity"/>
    <property type="evidence" value="ECO:0007669"/>
    <property type="project" value="InterPro"/>
</dbReference>
<keyword evidence="5" id="KW-0472">Membrane</keyword>